<dbReference type="InterPro" id="IPR011009">
    <property type="entry name" value="Kinase-like_dom_sf"/>
</dbReference>
<dbReference type="SUPFAM" id="SSF56112">
    <property type="entry name" value="Protein kinase-like (PK-like)"/>
    <property type="match status" value="1"/>
</dbReference>
<dbReference type="RefSeq" id="WP_044635548.1">
    <property type="nucleotide sequence ID" value="NZ_CP007229.1"/>
</dbReference>
<reference evidence="1 2" key="1">
    <citation type="submission" date="2019-01" db="EMBL/GenBank/DDBJ databases">
        <authorList>
            <consortium name="Pathogen Informatics"/>
        </authorList>
    </citation>
    <scope>NUCLEOTIDE SEQUENCE [LARGE SCALE GENOMIC DNA]</scope>
    <source>
        <strain evidence="1 2">NCTC10125</strain>
    </source>
</reference>
<accession>A0AAJ5NMR1</accession>
<protein>
    <submittedName>
        <fullName evidence="1">Choline/ethanolamine kinase</fullName>
    </submittedName>
</protein>
<evidence type="ECO:0000313" key="2">
    <source>
        <dbReference type="Proteomes" id="UP000289629"/>
    </source>
</evidence>
<dbReference type="EMBL" id="LR214971">
    <property type="protein sequence ID" value="VEU62143.1"/>
    <property type="molecule type" value="Genomic_DNA"/>
</dbReference>
<proteinExistence type="predicted"/>
<gene>
    <name evidence="1" type="ORF">NCTC10125_00559</name>
</gene>
<dbReference type="KEGG" id="mds:MDIS_02965"/>
<sequence>MKLKSTVNFDVFPEFVKKEIKKSELISCGYHNCSFVGFFKNQKVQIRVATNDFVNWENEKNFIQENSNFLFYDQGNFIKKWIEGQILSPENLGLHLDKLFLAISDFHKQKNTKIAKFNWQTDVILDKKYISLVEKYQFDSLVISHNDLQFKNIIVSTKAVFLIDFEWIRLNNPYFDYVCLYINLGISPEKIIKFFNLEIEKFNDFVYIVNVFTNFWNKKFYDK</sequence>
<evidence type="ECO:0000313" key="1">
    <source>
        <dbReference type="EMBL" id="VEU62143.1"/>
    </source>
</evidence>
<keyword evidence="1" id="KW-0808">Transferase</keyword>
<name>A0AAJ5NMR1_9BACT</name>
<keyword evidence="1" id="KW-0418">Kinase</keyword>
<organism evidence="1 2">
    <name type="scientific">Mesomycoplasma dispar</name>
    <dbReference type="NCBI Taxonomy" id="86660"/>
    <lineage>
        <taxon>Bacteria</taxon>
        <taxon>Bacillati</taxon>
        <taxon>Mycoplasmatota</taxon>
        <taxon>Mycoplasmoidales</taxon>
        <taxon>Metamycoplasmataceae</taxon>
        <taxon>Mesomycoplasma</taxon>
    </lineage>
</organism>
<dbReference type="GO" id="GO:0016301">
    <property type="term" value="F:kinase activity"/>
    <property type="evidence" value="ECO:0007669"/>
    <property type="project" value="UniProtKB-KW"/>
</dbReference>
<dbReference type="AlphaFoldDB" id="A0AAJ5NMR1"/>
<dbReference type="Proteomes" id="UP000289629">
    <property type="component" value="Chromosome"/>
</dbReference>
<dbReference type="Gene3D" id="3.90.1200.10">
    <property type="match status" value="1"/>
</dbReference>